<accession>A0A9D1IGT6</accession>
<sequence length="256" mass="29240">MYETPAFNENQEKLLCEMGGKNADMRMTIKVKRMTAGQALTLCSASNETAVLLLAGEAEFSFAGRTERASRRSPFLDKPYCVHFPRKKAVTVSAVGDVRILIQQTDNDRDFPLKWYTPDDCMLQEFGKSQWNGTAHRQVLTVFDYESAPYSNMVLGEVFHKPGCWSSYPPHYHPQPELYYYEFDKPQGFGVGFVGDDCFKVLDGGALAITPMQTHQQVAAPGYSMYYVWMIRHLEGDPWRKTRIDAPEHKWLLNAE</sequence>
<dbReference type="EMBL" id="DVMW01000028">
    <property type="protein sequence ID" value="HIU35779.1"/>
    <property type="molecule type" value="Genomic_DNA"/>
</dbReference>
<comment type="caution">
    <text evidence="2">The sequence shown here is derived from an EMBL/GenBank/DDBJ whole genome shotgun (WGS) entry which is preliminary data.</text>
</comment>
<organism evidence="2 3">
    <name type="scientific">Candidatus Fimenecus excrementigallinarum</name>
    <dbReference type="NCBI Taxonomy" id="2840816"/>
    <lineage>
        <taxon>Bacteria</taxon>
        <taxon>Bacillati</taxon>
        <taxon>Bacillota</taxon>
        <taxon>Clostridia</taxon>
        <taxon>Candidatus Fimenecus</taxon>
    </lineage>
</organism>
<dbReference type="Proteomes" id="UP000824071">
    <property type="component" value="Unassembled WGS sequence"/>
</dbReference>
<dbReference type="InterPro" id="IPR014710">
    <property type="entry name" value="RmlC-like_jellyroll"/>
</dbReference>
<reference evidence="2" key="2">
    <citation type="journal article" date="2021" name="PeerJ">
        <title>Extensive microbial diversity within the chicken gut microbiome revealed by metagenomics and culture.</title>
        <authorList>
            <person name="Gilroy R."/>
            <person name="Ravi A."/>
            <person name="Getino M."/>
            <person name="Pursley I."/>
            <person name="Horton D.L."/>
            <person name="Alikhan N.F."/>
            <person name="Baker D."/>
            <person name="Gharbi K."/>
            <person name="Hall N."/>
            <person name="Watson M."/>
            <person name="Adriaenssens E.M."/>
            <person name="Foster-Nyarko E."/>
            <person name="Jarju S."/>
            <person name="Secka A."/>
            <person name="Antonio M."/>
            <person name="Oren A."/>
            <person name="Chaudhuri R.R."/>
            <person name="La Ragione R."/>
            <person name="Hildebrand F."/>
            <person name="Pallen M.J."/>
        </authorList>
    </citation>
    <scope>NUCLEOTIDE SEQUENCE</scope>
    <source>
        <strain evidence="2">ChiGjej1B1-19959</strain>
    </source>
</reference>
<proteinExistence type="predicted"/>
<name>A0A9D1IGT6_9FIRM</name>
<dbReference type="GO" id="GO:0008880">
    <property type="term" value="F:glucuronate isomerase activity"/>
    <property type="evidence" value="ECO:0007669"/>
    <property type="project" value="InterPro"/>
</dbReference>
<dbReference type="AlphaFoldDB" id="A0A9D1IGT6"/>
<dbReference type="InterPro" id="IPR011051">
    <property type="entry name" value="RmlC_Cupin_sf"/>
</dbReference>
<keyword evidence="1 2" id="KW-0413">Isomerase</keyword>
<gene>
    <name evidence="2" type="ORF">IAC53_04125</name>
</gene>
<dbReference type="GO" id="GO:0019310">
    <property type="term" value="P:inositol catabolic process"/>
    <property type="evidence" value="ECO:0007669"/>
    <property type="project" value="InterPro"/>
</dbReference>
<dbReference type="Pfam" id="PF04962">
    <property type="entry name" value="KduI"/>
    <property type="match status" value="1"/>
</dbReference>
<protein>
    <submittedName>
        <fullName evidence="2">5-deoxy-glucuronate isomerase</fullName>
    </submittedName>
</protein>
<dbReference type="PANTHER" id="PTHR39193">
    <property type="entry name" value="5-DEOXY-GLUCURONATE ISOMERASE"/>
    <property type="match status" value="1"/>
</dbReference>
<reference evidence="2" key="1">
    <citation type="submission" date="2020-10" db="EMBL/GenBank/DDBJ databases">
        <authorList>
            <person name="Gilroy R."/>
        </authorList>
    </citation>
    <scope>NUCLEOTIDE SEQUENCE</scope>
    <source>
        <strain evidence="2">ChiGjej1B1-19959</strain>
    </source>
</reference>
<dbReference type="Gene3D" id="2.60.120.10">
    <property type="entry name" value="Jelly Rolls"/>
    <property type="match status" value="2"/>
</dbReference>
<dbReference type="PANTHER" id="PTHR39193:SF1">
    <property type="entry name" value="5-DEOXY-GLUCURONATE ISOMERASE"/>
    <property type="match status" value="1"/>
</dbReference>
<dbReference type="SUPFAM" id="SSF51182">
    <property type="entry name" value="RmlC-like cupins"/>
    <property type="match status" value="1"/>
</dbReference>
<dbReference type="InterPro" id="IPR024203">
    <property type="entry name" value="Deoxy-glucuronate_isom_IolB"/>
</dbReference>
<dbReference type="InterPro" id="IPR021120">
    <property type="entry name" value="KduI/IolB_isomerase"/>
</dbReference>
<evidence type="ECO:0000313" key="3">
    <source>
        <dbReference type="Proteomes" id="UP000824071"/>
    </source>
</evidence>
<evidence type="ECO:0000313" key="2">
    <source>
        <dbReference type="EMBL" id="HIU35779.1"/>
    </source>
</evidence>
<dbReference type="PIRSF" id="PIRSF036628">
    <property type="entry name" value="IolB"/>
    <property type="match status" value="1"/>
</dbReference>
<evidence type="ECO:0000256" key="1">
    <source>
        <dbReference type="ARBA" id="ARBA00023235"/>
    </source>
</evidence>